<sequence length="177" mass="19541">MPLLKGYYYDGEPLTLHNKLYILLGAVGAAILIFSLSLAKPQAGYIIGSACMLIVALHYKLVYFIALEIILIAGHTAFLLGIGPKLQVALPCLLSFQLFVYYLLTGQLRNPFLLIGVSGIGLLSIGFAFNNQWIFFIGSTAIAIYACYSTFYEKFPCFLWAILNTIFAVITLLNLLI</sequence>
<feature type="transmembrane region" description="Helical" evidence="1">
    <location>
        <begin position="88"/>
        <end position="104"/>
    </location>
</feature>
<dbReference type="PATRIC" id="fig|454.4.peg.1456"/>
<feature type="transmembrane region" description="Helical" evidence="1">
    <location>
        <begin position="111"/>
        <end position="127"/>
    </location>
</feature>
<reference evidence="2 3" key="1">
    <citation type="submission" date="2015-11" db="EMBL/GenBank/DDBJ databases">
        <title>Genomic analysis of 38 Legionella species identifies large and diverse effector repertoires.</title>
        <authorList>
            <person name="Burstein D."/>
            <person name="Amaro F."/>
            <person name="Zusman T."/>
            <person name="Lifshitz Z."/>
            <person name="Cohen O."/>
            <person name="Gilbert J.A."/>
            <person name="Pupko T."/>
            <person name="Shuman H.A."/>
            <person name="Segal G."/>
        </authorList>
    </citation>
    <scope>NUCLEOTIDE SEQUENCE [LARGE SCALE GENOMIC DNA]</scope>
    <source>
        <strain evidence="2 3">Bercovier 4</strain>
    </source>
</reference>
<keyword evidence="3" id="KW-1185">Reference proteome</keyword>
<evidence type="ECO:0000313" key="3">
    <source>
        <dbReference type="Proteomes" id="UP000054761"/>
    </source>
</evidence>
<evidence type="ECO:0000313" key="2">
    <source>
        <dbReference type="EMBL" id="KTD23668.1"/>
    </source>
</evidence>
<proteinExistence type="predicted"/>
<feature type="transmembrane region" description="Helical" evidence="1">
    <location>
        <begin position="133"/>
        <end position="151"/>
    </location>
</feature>
<dbReference type="STRING" id="454.Lisr_1349"/>
<keyword evidence="1" id="KW-0472">Membrane</keyword>
<dbReference type="Proteomes" id="UP000054761">
    <property type="component" value="Unassembled WGS sequence"/>
</dbReference>
<accession>A0A0W0VTT8</accession>
<dbReference type="AlphaFoldDB" id="A0A0W0VTT8"/>
<keyword evidence="1" id="KW-1133">Transmembrane helix</keyword>
<keyword evidence="1" id="KW-0812">Transmembrane</keyword>
<protein>
    <recommendedName>
        <fullName evidence="4">Transmembrane protein</fullName>
    </recommendedName>
</protein>
<comment type="caution">
    <text evidence="2">The sequence shown here is derived from an EMBL/GenBank/DDBJ whole genome shotgun (WGS) entry which is preliminary data.</text>
</comment>
<feature type="transmembrane region" description="Helical" evidence="1">
    <location>
        <begin position="20"/>
        <end position="40"/>
    </location>
</feature>
<dbReference type="RefSeq" id="WP_058501702.1">
    <property type="nucleotide sequence ID" value="NZ_CAAAJA010000003.1"/>
</dbReference>
<name>A0A0W0VTT8_9GAMM</name>
<organism evidence="2 3">
    <name type="scientific">Legionella israelensis</name>
    <dbReference type="NCBI Taxonomy" id="454"/>
    <lineage>
        <taxon>Bacteria</taxon>
        <taxon>Pseudomonadati</taxon>
        <taxon>Pseudomonadota</taxon>
        <taxon>Gammaproteobacteria</taxon>
        <taxon>Legionellales</taxon>
        <taxon>Legionellaceae</taxon>
        <taxon>Legionella</taxon>
    </lineage>
</organism>
<evidence type="ECO:0008006" key="4">
    <source>
        <dbReference type="Google" id="ProtNLM"/>
    </source>
</evidence>
<dbReference type="EMBL" id="LNYH01000070">
    <property type="protein sequence ID" value="KTD23668.1"/>
    <property type="molecule type" value="Genomic_DNA"/>
</dbReference>
<gene>
    <name evidence="2" type="ORF">Lisr_1349</name>
</gene>
<evidence type="ECO:0000256" key="1">
    <source>
        <dbReference type="SAM" id="Phobius"/>
    </source>
</evidence>
<feature type="transmembrane region" description="Helical" evidence="1">
    <location>
        <begin position="158"/>
        <end position="176"/>
    </location>
</feature>
<feature type="transmembrane region" description="Helical" evidence="1">
    <location>
        <begin position="61"/>
        <end position="82"/>
    </location>
</feature>